<dbReference type="Pfam" id="PF14602">
    <property type="entry name" value="Hexapep_2"/>
    <property type="match status" value="1"/>
</dbReference>
<dbReference type="InterPro" id="IPR050179">
    <property type="entry name" value="Trans_hexapeptide_repeat"/>
</dbReference>
<reference evidence="2" key="1">
    <citation type="submission" date="2020-10" db="EMBL/GenBank/DDBJ databases">
        <authorList>
            <person name="Hahn C.J."/>
            <person name="Laso-Perez R."/>
            <person name="Vulcano F."/>
            <person name="Vaziourakis K.-M."/>
            <person name="Stokke R."/>
            <person name="Steen I.H."/>
            <person name="Teske A."/>
            <person name="Boetius A."/>
            <person name="Liebeke M."/>
            <person name="Amann R."/>
            <person name="Knittel K."/>
        </authorList>
    </citation>
    <scope>NUCLEOTIDE SEQUENCE</scope>
    <source>
        <strain evidence="2">Gfbio:e3339647-f889-4370-9287-4fb5cb688e4c:AG392D22_GoMArc1</strain>
    </source>
</reference>
<evidence type="ECO:0000256" key="1">
    <source>
        <dbReference type="ARBA" id="ARBA00022679"/>
    </source>
</evidence>
<dbReference type="EC" id="2.3.1.157" evidence="2"/>
<dbReference type="Gene3D" id="2.160.10.10">
    <property type="entry name" value="Hexapeptide repeat proteins"/>
    <property type="match status" value="1"/>
</dbReference>
<dbReference type="CDD" id="cd03358">
    <property type="entry name" value="LbH_WxcM_N_like"/>
    <property type="match status" value="1"/>
</dbReference>
<keyword evidence="1 2" id="KW-0808">Transferase</keyword>
<dbReference type="InterPro" id="IPR018357">
    <property type="entry name" value="Hexapep_transf_CS"/>
</dbReference>
<evidence type="ECO:0000313" key="2">
    <source>
        <dbReference type="EMBL" id="CAD6492250.1"/>
    </source>
</evidence>
<proteinExistence type="predicted"/>
<evidence type="ECO:0000313" key="3">
    <source>
        <dbReference type="Proteomes" id="UP000634805"/>
    </source>
</evidence>
<dbReference type="InterPro" id="IPR011004">
    <property type="entry name" value="Trimer_LpxA-like_sf"/>
</dbReference>
<dbReference type="PANTHER" id="PTHR43300:SF4">
    <property type="entry name" value="ACYL-[ACYL-CARRIER-PROTEIN]--UDP-N-ACETYLGLUCOSAMINE O-ACYLTRANSFERASE"/>
    <property type="match status" value="1"/>
</dbReference>
<dbReference type="SUPFAM" id="SSF51161">
    <property type="entry name" value="Trimeric LpxA-like enzymes"/>
    <property type="match status" value="1"/>
</dbReference>
<organism evidence="2 3">
    <name type="scientific">Candidatus Argoarchaeum ethanivorans</name>
    <dbReference type="NCBI Taxonomy" id="2608793"/>
    <lineage>
        <taxon>Archaea</taxon>
        <taxon>Methanobacteriati</taxon>
        <taxon>Methanobacteriota</taxon>
        <taxon>Stenosarchaea group</taxon>
        <taxon>Methanomicrobia</taxon>
        <taxon>Methanosarcinales</taxon>
        <taxon>Methanosarcinales incertae sedis</taxon>
        <taxon>GOM Arc I cluster</taxon>
        <taxon>Candidatus Argoarchaeum</taxon>
    </lineage>
</organism>
<comment type="caution">
    <text evidence="2">The sequence shown here is derived from an EMBL/GenBank/DDBJ whole genome shotgun (WGS) entry which is preliminary data.</text>
</comment>
<dbReference type="PANTHER" id="PTHR43300">
    <property type="entry name" value="ACETYLTRANSFERASE"/>
    <property type="match status" value="1"/>
</dbReference>
<dbReference type="AlphaFoldDB" id="A0A811T962"/>
<accession>A0A811T962</accession>
<dbReference type="InterPro" id="IPR001451">
    <property type="entry name" value="Hexapep"/>
</dbReference>
<sequence length="161" mass="17502">MAFFKDPTAIVESKKIGEGTKIWHFVHVRDGAEIGCDCVIGKSVYIDADVMIGDRVKIQNFVSVYRGVQIEDDVFIGPSVTFTNDLYPRADSWDTCKIIPTMVKRGASIGANSTIVCGITIEECAMIGAGSVVTRDVPPFTLVYGNPAKVQGRVERDGVKV</sequence>
<dbReference type="PROSITE" id="PS00101">
    <property type="entry name" value="HEXAPEP_TRANSFERASES"/>
    <property type="match status" value="1"/>
</dbReference>
<dbReference type="Proteomes" id="UP000634805">
    <property type="component" value="Unassembled WGS sequence"/>
</dbReference>
<keyword evidence="2" id="KW-0012">Acyltransferase</keyword>
<dbReference type="GO" id="GO:0019134">
    <property type="term" value="F:glucosamine-1-phosphate N-acetyltransferase activity"/>
    <property type="evidence" value="ECO:0007669"/>
    <property type="project" value="UniProtKB-EC"/>
</dbReference>
<dbReference type="EMBL" id="CAJHIS010000004">
    <property type="protein sequence ID" value="CAD6492250.1"/>
    <property type="molecule type" value="Genomic_DNA"/>
</dbReference>
<gene>
    <name evidence="2" type="primary">glmU_3</name>
    <name evidence="2" type="ORF">EMLJLAPB_00248</name>
</gene>
<name>A0A811T962_9EURY</name>
<dbReference type="Pfam" id="PF00132">
    <property type="entry name" value="Hexapep"/>
    <property type="match status" value="1"/>
</dbReference>
<protein>
    <submittedName>
        <fullName evidence="2">Bifunctional protein GlmU</fullName>
        <ecNumber evidence="2">2.3.1.157</ecNumber>
    </submittedName>
</protein>